<dbReference type="Gene3D" id="3.60.10.10">
    <property type="entry name" value="Endonuclease/exonuclease/phosphatase"/>
    <property type="match status" value="1"/>
</dbReference>
<dbReference type="Pfam" id="PF03372">
    <property type="entry name" value="Exo_endo_phos"/>
    <property type="match status" value="1"/>
</dbReference>
<dbReference type="PANTHER" id="PTHR12121:SF36">
    <property type="entry name" value="ENDONUCLEASE_EXONUCLEASE_PHOSPHATASE DOMAIN-CONTAINING PROTEIN"/>
    <property type="match status" value="1"/>
</dbReference>
<dbReference type="SUPFAM" id="SSF56219">
    <property type="entry name" value="DNase I-like"/>
    <property type="match status" value="1"/>
</dbReference>
<dbReference type="InterPro" id="IPR005135">
    <property type="entry name" value="Endo/exonuclease/phosphatase"/>
</dbReference>
<gene>
    <name evidence="3" type="ORF">TFUB20_00395</name>
</gene>
<dbReference type="Proteomes" id="UP000182057">
    <property type="component" value="Unassembled WGS sequence"/>
</dbReference>
<dbReference type="GO" id="GO:0004519">
    <property type="term" value="F:endonuclease activity"/>
    <property type="evidence" value="ECO:0007669"/>
    <property type="project" value="UniProtKB-KW"/>
</dbReference>
<evidence type="ECO:0000313" key="4">
    <source>
        <dbReference type="Proteomes" id="UP000182057"/>
    </source>
</evidence>
<reference evidence="3 4" key="1">
    <citation type="submission" date="2016-09" db="EMBL/GenBank/DDBJ databases">
        <authorList>
            <person name="Capua I."/>
            <person name="De Benedictis P."/>
            <person name="Joannis T."/>
            <person name="Lombin L.H."/>
            <person name="Cattoli G."/>
        </authorList>
    </citation>
    <scope>NUCLEOTIDE SEQUENCE [LARGE SCALE GENOMIC DNA]</scope>
    <source>
        <strain evidence="3 4">UB20</strain>
    </source>
</reference>
<name>A0A1D3UEP5_TANFO</name>
<dbReference type="InterPro" id="IPR050410">
    <property type="entry name" value="CCR4/nocturin_mRNA_transcr"/>
</dbReference>
<organism evidence="3 4">
    <name type="scientific">Tannerella forsythia</name>
    <name type="common">Bacteroides forsythus</name>
    <dbReference type="NCBI Taxonomy" id="28112"/>
    <lineage>
        <taxon>Bacteria</taxon>
        <taxon>Pseudomonadati</taxon>
        <taxon>Bacteroidota</taxon>
        <taxon>Bacteroidia</taxon>
        <taxon>Bacteroidales</taxon>
        <taxon>Tannerellaceae</taxon>
        <taxon>Tannerella</taxon>
    </lineage>
</organism>
<evidence type="ECO:0000256" key="1">
    <source>
        <dbReference type="SAM" id="SignalP"/>
    </source>
</evidence>
<dbReference type="CDD" id="cd09083">
    <property type="entry name" value="EEP-1"/>
    <property type="match status" value="1"/>
</dbReference>
<keyword evidence="3" id="KW-0255">Endonuclease</keyword>
<dbReference type="AlphaFoldDB" id="A0A1D3UEP5"/>
<keyword evidence="3" id="KW-0540">Nuclease</keyword>
<dbReference type="OrthoDB" id="9793162at2"/>
<keyword evidence="3" id="KW-0269">Exonuclease</keyword>
<dbReference type="PANTHER" id="PTHR12121">
    <property type="entry name" value="CARBON CATABOLITE REPRESSOR PROTEIN 4"/>
    <property type="match status" value="1"/>
</dbReference>
<feature type="domain" description="Endonuclease/exonuclease/phosphatase" evidence="2">
    <location>
        <begin position="26"/>
        <end position="268"/>
    </location>
</feature>
<dbReference type="GO" id="GO:0000175">
    <property type="term" value="F:3'-5'-RNA exonuclease activity"/>
    <property type="evidence" value="ECO:0007669"/>
    <property type="project" value="TreeGrafter"/>
</dbReference>
<dbReference type="EMBL" id="FMMM01000019">
    <property type="protein sequence ID" value="SCQ18612.1"/>
    <property type="molecule type" value="Genomic_DNA"/>
</dbReference>
<dbReference type="InterPro" id="IPR036691">
    <property type="entry name" value="Endo/exonu/phosph_ase_sf"/>
</dbReference>
<accession>A0A1D3UEP5</accession>
<feature type="chain" id="PRO_5008922311" evidence="1">
    <location>
        <begin position="22"/>
        <end position="278"/>
    </location>
</feature>
<keyword evidence="3" id="KW-0378">Hydrolase</keyword>
<dbReference type="RefSeq" id="WP_074449402.1">
    <property type="nucleotide sequence ID" value="NZ_FMMM01000019.1"/>
</dbReference>
<evidence type="ECO:0000313" key="3">
    <source>
        <dbReference type="EMBL" id="SCQ18612.1"/>
    </source>
</evidence>
<sequence length="278" mass="31551" precursor="true">MRKIFGLLLLPLLLSFSEKPAELYVMTFNIRYDHAGDGENAWPHRKEVAAEVIRARGVDLLGMQEVLAHQLNDLKERLPEYRAIGAGREDGKEKGEYSAIMYRADRFEAIDSGWFWLSETPEVAGSKGWDGACERMATWAILKEKKTGRELFFINTHLDHVGKVARSEGVALLLRRTETLRRGLPVILTGDFNATPDTDVFAHVTRTLRDSRSIAQNVTGLRGTFHNFGKIVETERPLIDYVFLTEDFTVQTYETLPEKKDGIYLSDHAPVVAKLAWK</sequence>
<feature type="signal peptide" evidence="1">
    <location>
        <begin position="1"/>
        <end position="21"/>
    </location>
</feature>
<proteinExistence type="predicted"/>
<evidence type="ECO:0000259" key="2">
    <source>
        <dbReference type="Pfam" id="PF03372"/>
    </source>
</evidence>
<protein>
    <submittedName>
        <fullName evidence="3">Endonuclease/Exonuclease/phosphatase family protein</fullName>
    </submittedName>
</protein>
<keyword evidence="1" id="KW-0732">Signal</keyword>